<protein>
    <recommendedName>
        <fullName evidence="5">Carrier domain-containing protein</fullName>
    </recommendedName>
</protein>
<dbReference type="Gene3D" id="1.10.1200.10">
    <property type="entry name" value="ACP-like"/>
    <property type="match status" value="2"/>
</dbReference>
<keyword evidence="3" id="KW-0597">Phosphoprotein</keyword>
<dbReference type="PROSITE" id="PS50075">
    <property type="entry name" value="CARRIER"/>
    <property type="match status" value="2"/>
</dbReference>
<dbReference type="SUPFAM" id="SSF56801">
    <property type="entry name" value="Acetyl-CoA synthetase-like"/>
    <property type="match status" value="2"/>
</dbReference>
<dbReference type="InterPro" id="IPR006162">
    <property type="entry name" value="Ppantetheine_attach_site"/>
</dbReference>
<comment type="caution">
    <text evidence="6">The sequence shown here is derived from an EMBL/GenBank/DDBJ whole genome shotgun (WGS) entry which is preliminary data.</text>
</comment>
<evidence type="ECO:0000256" key="2">
    <source>
        <dbReference type="ARBA" id="ARBA00022450"/>
    </source>
</evidence>
<feature type="compositionally biased region" description="Low complexity" evidence="4">
    <location>
        <begin position="2066"/>
        <end position="2081"/>
    </location>
</feature>
<dbReference type="InterPro" id="IPR025110">
    <property type="entry name" value="AMP-bd_C"/>
</dbReference>
<dbReference type="InterPro" id="IPR001242">
    <property type="entry name" value="Condensation_dom"/>
</dbReference>
<feature type="compositionally biased region" description="Low complexity" evidence="4">
    <location>
        <begin position="1018"/>
        <end position="1041"/>
    </location>
</feature>
<accession>A0ABN3X8Y1</accession>
<evidence type="ECO:0000256" key="4">
    <source>
        <dbReference type="SAM" id="MobiDB-lite"/>
    </source>
</evidence>
<dbReference type="SUPFAM" id="SSF52777">
    <property type="entry name" value="CoA-dependent acyltransferases"/>
    <property type="match status" value="4"/>
</dbReference>
<dbReference type="InterPro" id="IPR009081">
    <property type="entry name" value="PP-bd_ACP"/>
</dbReference>
<feature type="domain" description="Carrier" evidence="5">
    <location>
        <begin position="942"/>
        <end position="1017"/>
    </location>
</feature>
<sequence>MPEADAARIPLTLPEFGIWLISKKESEAFNLHRLWELHGELDVRSLRRAVEDVVRRHPVFARRLTEGDIPSWNVGEAVPAWSFDEETGDAEDAGTAGWQRRAGAHRFDLSRDCPVRVSLLRRGPRHHLLSLLVHHVACDGVALETLIREISARYAHVAEGGAMPSAAPGPAVPEPLPVAAEAAPSTGYWPEQLADARWPDALPPGAGPRTCRAHTLRLPLGPDETALIRGAARRLRATPHLIGLAALYATLAVHGSPCDAMVATPFAARTPANMDLVACLARMVPLRQRWAPGSSGGELVEAVRRTVSEALAHSAEPIREVSGLFDPATSGTTVCFQAHGRLPDPELPGVDVLALDDDDSRLARFDLEFDLHLRPDAGAVVLTRRTSGSTTGEGAARLLDTYRRILLRIARDPELTLAPADADTGTAKDGEPEVSLLLAPPRNGPARPLMERFADLVRTSPDRPAVAHRSTTAGFGELGNAVARLAATLRDHGAAPGTPVAVLAERGIPLVASVLAVWQLGGHVVLLDPLHPDSRLAHVVADTRTRLLLRSPALRHRLPGHPEVVDLAPDADTRPPAPGEELPTGAAVHHPRALAYVIHTSGTTGRPKGVMVDQGVLATMFEAQPAGLRISRAGLTCAVSFDVFFHQLLYLFRGSCLVVAEDAVYRDPQALVSWTERHGVEFLSITPSMLGAMRQFGFEQTLGRGGVEIELAGEAVDQATWGLLRELGVRTTNSYGPTETIVVTACDFEEQDSPSIGRPVEGTSAYVLGPTLRPVPPGVAGELYIGGPQVSRGYIGKPGLTADRFLPDPFTSEPGGRMYRTGDRVRLTAEGRLDYLQRVDHQLKVRGQRVDPYEVEEVLRRASGVRDAYVARGAATHASGLRAYVVPADPRTPPAPRRIRALAAEHLPPAAVPTHITVVAAFPMTPNGKLDEQALPQPAAERPAGPGADPVTRLWQETTGLPPESEDDNFFECGGSSLDAARAVAALNRLCAAEIDLASFLRDPTPFGLRHQLRNTAAREAGPESGAEAAAPAPAGEAGPPRLSDAQRRLLLLHRAAPSSNEFTVFWALRPAAEPAAEALDRAWLEVVTAHDELRLRVTETGGNPVRAEWPAARFPVHRRALGPEELAGVLGEAAHRAFDPFGEPLIRLEALSLPEGEHVLLFTAHHLVLDRHSIQLINERLASHLAGRALPVPGHRYTEVREPAAAEADRSREFWAAELAQVSTAPPIDFGTPEPTLRDRRGASAGRALDGAAWKLLQETARARRTTPLVLAMAAFALTADRYGAAGDVLVGTTMDVRPPGFDDVVGLFVNPVPVRLRFGPSLTGDALIAATHEALLRAHEHRRLPFNELVRHLKLRSEPGGAPLFQVLVDYEPLPPAGGTATPGRGWTPVDIPAAVAKYDLEVMLRRTADGAHLGINYRTDRWQRGQAAQVADQVYEALLRLASDSALPAAPPLAAVTGPRGPREGHGTRPSGRSRLVGDLVAEVALREPERIAVVSGEDALTYGALRSAALAAAARLAEEGVRRGDRVAVLARRSTSMAVAVLGAVFAGAAYVPLDPGHPDARLAKALRDSGATAVLATGDCAARARRLGAAVVDPERAGHGGRHAPAALREQDQAYVIYTSGSTGEPKGVVIEHGSLAASTAARREVYPGRPVFLLVSPLAFDSSAAGLWGTLTAGGRLVVADEDEVRDPERLIGLVERHRVTHLLCVPSLHSVLLRTAERVGAGALRTLREVVVAGEPLPEQLPHRHFGLLPQVPLVNEYGPTEASVWSSFRRYHEPGPIGIGGPVPGYRLYVLDHALRPAPPGAQGELHVGGPGVGRGYLGRPAATAAVFLPDPFAGEPGARMYRTGDRVRRGEDGTLVFLGRTDDQIKVRGHRIQPGEVEEALRAVDGVEDAAVVARDAATLVAFLTGRPASPGQVRRTVAATLPTFMVPGVVHLVDRLPRTANGKIDRRALEERAAAPVSAPDRAAPDRAAPAAAGSRPGRSRHAEVAAAWSEVLDVTDVPEDVNFFDLGGHSLLVPALQEALHRRTGVRIPLLDLFRHGTVADTAARLADRTAGAGAEARAEPAAVAGSAPTLDAADRRAHRAAAARRLRERRTEEAGR</sequence>
<feature type="region of interest" description="Disordered" evidence="4">
    <location>
        <begin position="1957"/>
        <end position="1991"/>
    </location>
</feature>
<feature type="compositionally biased region" description="Low complexity" evidence="4">
    <location>
        <begin position="1964"/>
        <end position="1987"/>
    </location>
</feature>
<dbReference type="Gene3D" id="3.30.300.30">
    <property type="match status" value="2"/>
</dbReference>
<reference evidence="6 7" key="1">
    <citation type="journal article" date="2019" name="Int. J. Syst. Evol. Microbiol.">
        <title>The Global Catalogue of Microorganisms (GCM) 10K type strain sequencing project: providing services to taxonomists for standard genome sequencing and annotation.</title>
        <authorList>
            <consortium name="The Broad Institute Genomics Platform"/>
            <consortium name="The Broad Institute Genome Sequencing Center for Infectious Disease"/>
            <person name="Wu L."/>
            <person name="Ma J."/>
        </authorList>
    </citation>
    <scope>NUCLEOTIDE SEQUENCE [LARGE SCALE GENOMIC DNA]</scope>
    <source>
        <strain evidence="6 7">JCM 9088</strain>
    </source>
</reference>
<feature type="domain" description="Carrier" evidence="5">
    <location>
        <begin position="1986"/>
        <end position="2061"/>
    </location>
</feature>
<dbReference type="Gene3D" id="2.30.38.10">
    <property type="entry name" value="Luciferase, Domain 3"/>
    <property type="match status" value="1"/>
</dbReference>
<dbReference type="Pfam" id="PF00501">
    <property type="entry name" value="AMP-binding"/>
    <property type="match status" value="2"/>
</dbReference>
<dbReference type="PANTHER" id="PTHR45527">
    <property type="entry name" value="NONRIBOSOMAL PEPTIDE SYNTHETASE"/>
    <property type="match status" value="1"/>
</dbReference>
<organism evidence="6 7">
    <name type="scientific">Streptomyces enissocaesilis</name>
    <dbReference type="NCBI Taxonomy" id="332589"/>
    <lineage>
        <taxon>Bacteria</taxon>
        <taxon>Bacillati</taxon>
        <taxon>Actinomycetota</taxon>
        <taxon>Actinomycetes</taxon>
        <taxon>Kitasatosporales</taxon>
        <taxon>Streptomycetaceae</taxon>
        <taxon>Streptomyces</taxon>
        <taxon>Streptomyces rochei group</taxon>
    </lineage>
</organism>
<evidence type="ECO:0000313" key="6">
    <source>
        <dbReference type="EMBL" id="GAA2943622.1"/>
    </source>
</evidence>
<feature type="region of interest" description="Disordered" evidence="4">
    <location>
        <begin position="937"/>
        <end position="967"/>
    </location>
</feature>
<dbReference type="Gene3D" id="3.40.50.12780">
    <property type="entry name" value="N-terminal domain of ligase-like"/>
    <property type="match status" value="1"/>
</dbReference>
<evidence type="ECO:0000313" key="7">
    <source>
        <dbReference type="Proteomes" id="UP001500403"/>
    </source>
</evidence>
<keyword evidence="7" id="KW-1185">Reference proteome</keyword>
<dbReference type="InterPro" id="IPR042099">
    <property type="entry name" value="ANL_N_sf"/>
</dbReference>
<dbReference type="Proteomes" id="UP001500403">
    <property type="component" value="Unassembled WGS sequence"/>
</dbReference>
<dbReference type="InterPro" id="IPR020845">
    <property type="entry name" value="AMP-binding_CS"/>
</dbReference>
<dbReference type="InterPro" id="IPR010071">
    <property type="entry name" value="AA_adenyl_dom"/>
</dbReference>
<feature type="region of interest" description="Disordered" evidence="4">
    <location>
        <begin position="1017"/>
        <end position="1042"/>
    </location>
</feature>
<feature type="region of interest" description="Disordered" evidence="4">
    <location>
        <begin position="1457"/>
        <end position="1477"/>
    </location>
</feature>
<dbReference type="Gene3D" id="3.30.559.10">
    <property type="entry name" value="Chloramphenicol acetyltransferase-like domain"/>
    <property type="match status" value="2"/>
</dbReference>
<dbReference type="PANTHER" id="PTHR45527:SF1">
    <property type="entry name" value="FATTY ACID SYNTHASE"/>
    <property type="match status" value="1"/>
</dbReference>
<feature type="region of interest" description="Disordered" evidence="4">
    <location>
        <begin position="2066"/>
        <end position="2108"/>
    </location>
</feature>
<dbReference type="EMBL" id="BAAAUD010000034">
    <property type="protein sequence ID" value="GAA2943622.1"/>
    <property type="molecule type" value="Genomic_DNA"/>
</dbReference>
<dbReference type="SUPFAM" id="SSF47336">
    <property type="entry name" value="ACP-like"/>
    <property type="match status" value="2"/>
</dbReference>
<dbReference type="SMART" id="SM00823">
    <property type="entry name" value="PKS_PP"/>
    <property type="match status" value="1"/>
</dbReference>
<proteinExistence type="predicted"/>
<evidence type="ECO:0000256" key="1">
    <source>
        <dbReference type="ARBA" id="ARBA00001957"/>
    </source>
</evidence>
<dbReference type="Pfam" id="PF00668">
    <property type="entry name" value="Condensation"/>
    <property type="match status" value="2"/>
</dbReference>
<keyword evidence="2" id="KW-0596">Phosphopantetheine</keyword>
<dbReference type="PROSITE" id="PS00012">
    <property type="entry name" value="PHOSPHOPANTETHEINE"/>
    <property type="match status" value="1"/>
</dbReference>
<dbReference type="NCBIfam" id="TIGR01733">
    <property type="entry name" value="AA-adenyl-dom"/>
    <property type="match status" value="2"/>
</dbReference>
<dbReference type="InterPro" id="IPR036736">
    <property type="entry name" value="ACP-like_sf"/>
</dbReference>
<dbReference type="Gene3D" id="3.30.559.30">
    <property type="entry name" value="Nonribosomal peptide synthetase, condensation domain"/>
    <property type="match status" value="2"/>
</dbReference>
<dbReference type="CDD" id="cd05930">
    <property type="entry name" value="A_NRPS"/>
    <property type="match status" value="2"/>
</dbReference>
<dbReference type="InterPro" id="IPR020806">
    <property type="entry name" value="PKS_PP-bd"/>
</dbReference>
<evidence type="ECO:0000256" key="3">
    <source>
        <dbReference type="ARBA" id="ARBA00022553"/>
    </source>
</evidence>
<dbReference type="InterPro" id="IPR000873">
    <property type="entry name" value="AMP-dep_synth/lig_dom"/>
</dbReference>
<comment type="cofactor">
    <cofactor evidence="1">
        <name>pantetheine 4'-phosphate</name>
        <dbReference type="ChEBI" id="CHEBI:47942"/>
    </cofactor>
</comment>
<dbReference type="Gene3D" id="3.40.50.980">
    <property type="match status" value="2"/>
</dbReference>
<feature type="compositionally biased region" description="Basic residues" evidence="4">
    <location>
        <begin position="2088"/>
        <end position="2100"/>
    </location>
</feature>
<dbReference type="InterPro" id="IPR023213">
    <property type="entry name" value="CAT-like_dom_sf"/>
</dbReference>
<dbReference type="PROSITE" id="PS00455">
    <property type="entry name" value="AMP_BINDING"/>
    <property type="match status" value="2"/>
</dbReference>
<dbReference type="Pfam" id="PF00550">
    <property type="entry name" value="PP-binding"/>
    <property type="match status" value="2"/>
</dbReference>
<dbReference type="Pfam" id="PF13193">
    <property type="entry name" value="AMP-binding_C"/>
    <property type="match status" value="2"/>
</dbReference>
<dbReference type="InterPro" id="IPR045851">
    <property type="entry name" value="AMP-bd_C_sf"/>
</dbReference>
<dbReference type="RefSeq" id="WP_344495439.1">
    <property type="nucleotide sequence ID" value="NZ_BAAAUD010000034.1"/>
</dbReference>
<evidence type="ECO:0000259" key="5">
    <source>
        <dbReference type="PROSITE" id="PS50075"/>
    </source>
</evidence>
<gene>
    <name evidence="6" type="ORF">GCM10010446_31110</name>
</gene>
<name>A0ABN3X8Y1_9ACTN</name>